<dbReference type="SUPFAM" id="SSF52058">
    <property type="entry name" value="L domain-like"/>
    <property type="match status" value="1"/>
</dbReference>
<dbReference type="InterPro" id="IPR032675">
    <property type="entry name" value="LRR_dom_sf"/>
</dbReference>
<dbReference type="PANTHER" id="PTHR46282">
    <property type="entry name" value="LEUCINE-RICH MELANOCYTE DIFFERENTIATION-ASSOCIATED PROTEIN"/>
    <property type="match status" value="1"/>
</dbReference>
<accession>A0A3P8UH86</accession>
<sequence>IPDFLSVSGLRTFTQLEELVLDNNLLGNELRLPELPNLHTLTLLGNQACPNQLVSPDKDEDDYQRYRYFVLHKLPQLKFLDTRRVTSRELMEAEARGAFMKVVKPKLVGGGRDPSVTSVPYDGWMFLSFWPKANHKRKHYFSLFSPFL</sequence>
<evidence type="ECO:0000313" key="2">
    <source>
        <dbReference type="Proteomes" id="UP000265120"/>
    </source>
</evidence>
<proteinExistence type="predicted"/>
<dbReference type="InterPro" id="IPR043313">
    <property type="entry name" value="LRMDA"/>
</dbReference>
<reference evidence="1" key="3">
    <citation type="submission" date="2025-09" db="UniProtKB">
        <authorList>
            <consortium name="Ensembl"/>
        </authorList>
    </citation>
    <scope>IDENTIFICATION</scope>
</reference>
<reference evidence="1 2" key="1">
    <citation type="journal article" date="2014" name="Nat. Genet.">
        <title>Whole-genome sequence of a flatfish provides insights into ZW sex chromosome evolution and adaptation to a benthic lifestyle.</title>
        <authorList>
            <person name="Chen S."/>
            <person name="Zhang G."/>
            <person name="Shao C."/>
            <person name="Huang Q."/>
            <person name="Liu G."/>
            <person name="Zhang P."/>
            <person name="Song W."/>
            <person name="An N."/>
            <person name="Chalopin D."/>
            <person name="Volff J.N."/>
            <person name="Hong Y."/>
            <person name="Li Q."/>
            <person name="Sha Z."/>
            <person name="Zhou H."/>
            <person name="Xie M."/>
            <person name="Yu Q."/>
            <person name="Liu Y."/>
            <person name="Xiang H."/>
            <person name="Wang N."/>
            <person name="Wu K."/>
            <person name="Yang C."/>
            <person name="Zhou Q."/>
            <person name="Liao X."/>
            <person name="Yang L."/>
            <person name="Hu Q."/>
            <person name="Zhang J."/>
            <person name="Meng L."/>
            <person name="Jin L."/>
            <person name="Tian Y."/>
            <person name="Lian J."/>
            <person name="Yang J."/>
            <person name="Miao G."/>
            <person name="Liu S."/>
            <person name="Liang Z."/>
            <person name="Yan F."/>
            <person name="Li Y."/>
            <person name="Sun B."/>
            <person name="Zhang H."/>
            <person name="Zhang J."/>
            <person name="Zhu Y."/>
            <person name="Du M."/>
            <person name="Zhao Y."/>
            <person name="Schartl M."/>
            <person name="Tang Q."/>
            <person name="Wang J."/>
        </authorList>
    </citation>
    <scope>NUCLEOTIDE SEQUENCE</scope>
</reference>
<dbReference type="GeneTree" id="ENSGT00990000209567"/>
<dbReference type="PANTHER" id="PTHR46282:SF2">
    <property type="entry name" value="LEUCINE-RICH MELANOCYTE DIFFERENTIATION-ASSOCIATED PROTEIN"/>
    <property type="match status" value="1"/>
</dbReference>
<dbReference type="Ensembl" id="ENSCSET00000002613.1">
    <property type="protein sequence ID" value="ENSCSEP00000002573.1"/>
    <property type="gene ID" value="ENSCSEG00000001710.1"/>
</dbReference>
<dbReference type="Proteomes" id="UP000265120">
    <property type="component" value="Chromosome 12"/>
</dbReference>
<dbReference type="Gene3D" id="3.80.10.10">
    <property type="entry name" value="Ribonuclease Inhibitor"/>
    <property type="match status" value="1"/>
</dbReference>
<dbReference type="GO" id="GO:0030318">
    <property type="term" value="P:melanocyte differentiation"/>
    <property type="evidence" value="ECO:0007669"/>
    <property type="project" value="TreeGrafter"/>
</dbReference>
<reference evidence="1" key="2">
    <citation type="submission" date="2025-08" db="UniProtKB">
        <authorList>
            <consortium name="Ensembl"/>
        </authorList>
    </citation>
    <scope>IDENTIFICATION</scope>
</reference>
<dbReference type="AlphaFoldDB" id="A0A3P8UH86"/>
<protein>
    <recommendedName>
        <fullName evidence="3">Leucine rich melanocyte differentiation associated</fullName>
    </recommendedName>
</protein>
<keyword evidence="2" id="KW-1185">Reference proteome</keyword>
<organism evidence="1 2">
    <name type="scientific">Cynoglossus semilaevis</name>
    <name type="common">Tongue sole</name>
    <dbReference type="NCBI Taxonomy" id="244447"/>
    <lineage>
        <taxon>Eukaryota</taxon>
        <taxon>Metazoa</taxon>
        <taxon>Chordata</taxon>
        <taxon>Craniata</taxon>
        <taxon>Vertebrata</taxon>
        <taxon>Euteleostomi</taxon>
        <taxon>Actinopterygii</taxon>
        <taxon>Neopterygii</taxon>
        <taxon>Teleostei</taxon>
        <taxon>Neoteleostei</taxon>
        <taxon>Acanthomorphata</taxon>
        <taxon>Carangaria</taxon>
        <taxon>Pleuronectiformes</taxon>
        <taxon>Pleuronectoidei</taxon>
        <taxon>Cynoglossidae</taxon>
        <taxon>Cynoglossinae</taxon>
        <taxon>Cynoglossus</taxon>
    </lineage>
</organism>
<evidence type="ECO:0008006" key="3">
    <source>
        <dbReference type="Google" id="ProtNLM"/>
    </source>
</evidence>
<name>A0A3P8UH86_CYNSE</name>
<evidence type="ECO:0000313" key="1">
    <source>
        <dbReference type="Ensembl" id="ENSCSEP00000002573.1"/>
    </source>
</evidence>